<keyword evidence="3 5" id="KW-0697">Rotamase</keyword>
<dbReference type="PANTHER" id="PTHR45625">
    <property type="entry name" value="PEPTIDYL-PROLYL CIS-TRANS ISOMERASE-RELATED"/>
    <property type="match status" value="1"/>
</dbReference>
<dbReference type="RefSeq" id="WP_229932371.1">
    <property type="nucleotide sequence ID" value="NZ_CAJHOF010000004.1"/>
</dbReference>
<dbReference type="Gene3D" id="2.40.100.10">
    <property type="entry name" value="Cyclophilin-like"/>
    <property type="match status" value="1"/>
</dbReference>
<dbReference type="Proteomes" id="UP000789803">
    <property type="component" value="Unassembled WGS sequence"/>
</dbReference>
<sequence>MREELKTFEIDINELKKEKFAILHTTKGDIRLELFAQEAPQAVANFVDLIGVGFYDGLKFHRVIPNFVIQGGCPYGTGTGGPGYRIKCECDKQSVKHERGSLSMAHAGRDTGGSQFFICHSAQPHLDGVHTIFGKCVDDESLAVLDAIRQGDTIEIAEVVAKLD</sequence>
<gene>
    <name evidence="7" type="ORF">LMG7974_00551</name>
</gene>
<accession>A0ABN7K573</accession>
<evidence type="ECO:0000259" key="6">
    <source>
        <dbReference type="PROSITE" id="PS50072"/>
    </source>
</evidence>
<evidence type="ECO:0000256" key="1">
    <source>
        <dbReference type="ARBA" id="ARBA00002388"/>
    </source>
</evidence>
<feature type="domain" description="PPIase cyclophilin-type" evidence="6">
    <location>
        <begin position="28"/>
        <end position="153"/>
    </location>
</feature>
<dbReference type="InterPro" id="IPR002130">
    <property type="entry name" value="Cyclophilin-type_PPIase_dom"/>
</dbReference>
<dbReference type="Pfam" id="PF00160">
    <property type="entry name" value="Pro_isomerase"/>
    <property type="match status" value="1"/>
</dbReference>
<dbReference type="PANTHER" id="PTHR45625:SF4">
    <property type="entry name" value="PEPTIDYLPROLYL ISOMERASE DOMAIN AND WD REPEAT-CONTAINING PROTEIN 1"/>
    <property type="match status" value="1"/>
</dbReference>
<comment type="function">
    <text evidence="1 5">PPIases accelerate the folding of proteins. It catalyzes the cis-trans isomerization of proline imidic peptide bonds in oligopeptides.</text>
</comment>
<comment type="similarity">
    <text evidence="2 5">Belongs to the cyclophilin-type PPIase family.</text>
</comment>
<evidence type="ECO:0000256" key="2">
    <source>
        <dbReference type="ARBA" id="ARBA00007365"/>
    </source>
</evidence>
<comment type="catalytic activity">
    <reaction evidence="5">
        <text>[protein]-peptidylproline (omega=180) = [protein]-peptidylproline (omega=0)</text>
        <dbReference type="Rhea" id="RHEA:16237"/>
        <dbReference type="Rhea" id="RHEA-COMP:10747"/>
        <dbReference type="Rhea" id="RHEA-COMP:10748"/>
        <dbReference type="ChEBI" id="CHEBI:83833"/>
        <dbReference type="ChEBI" id="CHEBI:83834"/>
        <dbReference type="EC" id="5.2.1.8"/>
    </reaction>
</comment>
<dbReference type="SUPFAM" id="SSF50891">
    <property type="entry name" value="Cyclophilin-like"/>
    <property type="match status" value="1"/>
</dbReference>
<dbReference type="InterPro" id="IPR020892">
    <property type="entry name" value="Cyclophilin-type_PPIase_CS"/>
</dbReference>
<dbReference type="PROSITE" id="PS50072">
    <property type="entry name" value="CSA_PPIASE_2"/>
    <property type="match status" value="1"/>
</dbReference>
<dbReference type="PRINTS" id="PR00153">
    <property type="entry name" value="CSAPPISMRASE"/>
</dbReference>
<reference evidence="7 8" key="1">
    <citation type="submission" date="2020-11" db="EMBL/GenBank/DDBJ databases">
        <authorList>
            <person name="Peeters C."/>
        </authorList>
    </citation>
    <scope>NUCLEOTIDE SEQUENCE [LARGE SCALE GENOMIC DNA]</scope>
    <source>
        <strain evidence="7 8">LMG 7974</strain>
    </source>
</reference>
<dbReference type="EC" id="5.2.1.8" evidence="5"/>
<dbReference type="PIRSF" id="PIRSF001467">
    <property type="entry name" value="Peptidylpro_ismrse"/>
    <property type="match status" value="1"/>
</dbReference>
<dbReference type="InterPro" id="IPR029000">
    <property type="entry name" value="Cyclophilin-like_dom_sf"/>
</dbReference>
<dbReference type="InterPro" id="IPR024936">
    <property type="entry name" value="Cyclophilin-type_PPIase"/>
</dbReference>
<protein>
    <recommendedName>
        <fullName evidence="5">Peptidyl-prolyl cis-trans isomerase</fullName>
        <shortName evidence="5">PPIase</shortName>
        <ecNumber evidence="5">5.2.1.8</ecNumber>
    </recommendedName>
</protein>
<evidence type="ECO:0000256" key="4">
    <source>
        <dbReference type="ARBA" id="ARBA00023235"/>
    </source>
</evidence>
<evidence type="ECO:0000256" key="5">
    <source>
        <dbReference type="RuleBase" id="RU363019"/>
    </source>
</evidence>
<evidence type="ECO:0000313" key="8">
    <source>
        <dbReference type="Proteomes" id="UP000789803"/>
    </source>
</evidence>
<keyword evidence="4 5" id="KW-0413">Isomerase</keyword>
<organism evidence="7 8">
    <name type="scientific">Campylobacter majalis</name>
    <dbReference type="NCBI Taxonomy" id="2790656"/>
    <lineage>
        <taxon>Bacteria</taxon>
        <taxon>Pseudomonadati</taxon>
        <taxon>Campylobacterota</taxon>
        <taxon>Epsilonproteobacteria</taxon>
        <taxon>Campylobacterales</taxon>
        <taxon>Campylobacteraceae</taxon>
        <taxon>Campylobacter</taxon>
    </lineage>
</organism>
<dbReference type="EMBL" id="CAJHOF010000004">
    <property type="protein sequence ID" value="CAD7287671.1"/>
    <property type="molecule type" value="Genomic_DNA"/>
</dbReference>
<dbReference type="PROSITE" id="PS00170">
    <property type="entry name" value="CSA_PPIASE_1"/>
    <property type="match status" value="1"/>
</dbReference>
<proteinExistence type="inferred from homology"/>
<evidence type="ECO:0000256" key="3">
    <source>
        <dbReference type="ARBA" id="ARBA00023110"/>
    </source>
</evidence>
<dbReference type="InterPro" id="IPR044666">
    <property type="entry name" value="Cyclophilin_A-like"/>
</dbReference>
<dbReference type="CDD" id="cd00317">
    <property type="entry name" value="cyclophilin"/>
    <property type="match status" value="1"/>
</dbReference>
<keyword evidence="8" id="KW-1185">Reference proteome</keyword>
<evidence type="ECO:0000313" key="7">
    <source>
        <dbReference type="EMBL" id="CAD7287671.1"/>
    </source>
</evidence>
<comment type="caution">
    <text evidence="7">The sequence shown here is derived from an EMBL/GenBank/DDBJ whole genome shotgun (WGS) entry which is preliminary data.</text>
</comment>
<name>A0ABN7K573_9BACT</name>